<feature type="compositionally biased region" description="Basic and acidic residues" evidence="6">
    <location>
        <begin position="69"/>
        <end position="96"/>
    </location>
</feature>
<evidence type="ECO:0000256" key="6">
    <source>
        <dbReference type="SAM" id="MobiDB-lite"/>
    </source>
</evidence>
<gene>
    <name evidence="8" type="ORF">AT9943_LOCUS4543</name>
</gene>
<dbReference type="InterPro" id="IPR006121">
    <property type="entry name" value="HMA_dom"/>
</dbReference>
<reference evidence="8 9" key="1">
    <citation type="submission" date="2020-09" db="EMBL/GenBank/DDBJ databases">
        <authorList>
            <person name="Ashkenazy H."/>
        </authorList>
    </citation>
    <scope>NUCLEOTIDE SEQUENCE [LARGE SCALE GENOMIC DNA]</scope>
    <source>
        <strain evidence="9">cv. Cdm-0</strain>
    </source>
</reference>
<accession>A0A7G2E666</accession>
<feature type="region of interest" description="Disordered" evidence="6">
    <location>
        <begin position="65"/>
        <end position="99"/>
    </location>
</feature>
<dbReference type="AlphaFoldDB" id="A0A7G2E666"/>
<sequence length="127" mass="14455">MVVMINVFDERSKEKVIQTVASCSGITTITMDSKEGKLTVIGEFDEMQILKKLKKRWESAKMATFGPFDPKKEAETAAAAEKKKKEESEREREEALNRSQSYREIPVCPMHHHTTIVCDHDHGCIIS</sequence>
<evidence type="ECO:0000256" key="5">
    <source>
        <dbReference type="ARBA" id="ARBA00024045"/>
    </source>
</evidence>
<keyword evidence="3" id="KW-0449">Lipoprotein</keyword>
<keyword evidence="4" id="KW-0636">Prenylation</keyword>
<evidence type="ECO:0000259" key="7">
    <source>
        <dbReference type="PROSITE" id="PS50846"/>
    </source>
</evidence>
<evidence type="ECO:0000313" key="9">
    <source>
        <dbReference type="Proteomes" id="UP000516314"/>
    </source>
</evidence>
<organism evidence="8 9">
    <name type="scientific">Arabidopsis thaliana</name>
    <name type="common">Mouse-ear cress</name>
    <dbReference type="NCBI Taxonomy" id="3702"/>
    <lineage>
        <taxon>Eukaryota</taxon>
        <taxon>Viridiplantae</taxon>
        <taxon>Streptophyta</taxon>
        <taxon>Embryophyta</taxon>
        <taxon>Tracheophyta</taxon>
        <taxon>Spermatophyta</taxon>
        <taxon>Magnoliopsida</taxon>
        <taxon>eudicotyledons</taxon>
        <taxon>Gunneridae</taxon>
        <taxon>Pentapetalae</taxon>
        <taxon>rosids</taxon>
        <taxon>malvids</taxon>
        <taxon>Brassicales</taxon>
        <taxon>Brassicaceae</taxon>
        <taxon>Camelineae</taxon>
        <taxon>Arabidopsis</taxon>
    </lineage>
</organism>
<dbReference type="PROSITE" id="PS50846">
    <property type="entry name" value="HMA_2"/>
    <property type="match status" value="1"/>
</dbReference>
<name>A0A7G2E666_ARATH</name>
<proteinExistence type="inferred from homology"/>
<evidence type="ECO:0000256" key="3">
    <source>
        <dbReference type="ARBA" id="ARBA00023288"/>
    </source>
</evidence>
<dbReference type="Proteomes" id="UP000516314">
    <property type="component" value="Chromosome 1"/>
</dbReference>
<keyword evidence="1" id="KW-0488">Methylation</keyword>
<comment type="similarity">
    <text evidence="5">Belongs to the HIPP family.</text>
</comment>
<evidence type="ECO:0000313" key="8">
    <source>
        <dbReference type="EMBL" id="CAD5316212.1"/>
    </source>
</evidence>
<dbReference type="PANTHER" id="PTHR45811">
    <property type="entry name" value="COPPER TRANSPORT PROTEIN FAMILY-RELATED"/>
    <property type="match status" value="1"/>
</dbReference>
<dbReference type="GO" id="GO:0046872">
    <property type="term" value="F:metal ion binding"/>
    <property type="evidence" value="ECO:0007669"/>
    <property type="project" value="UniProtKB-KW"/>
</dbReference>
<evidence type="ECO:0000256" key="1">
    <source>
        <dbReference type="ARBA" id="ARBA00022481"/>
    </source>
</evidence>
<dbReference type="Gene3D" id="3.30.70.100">
    <property type="match status" value="1"/>
</dbReference>
<feature type="domain" description="HMA" evidence="7">
    <location>
        <begin position="1"/>
        <end position="65"/>
    </location>
</feature>
<dbReference type="InterPro" id="IPR051863">
    <property type="entry name" value="HIPP"/>
</dbReference>
<evidence type="ECO:0000256" key="2">
    <source>
        <dbReference type="ARBA" id="ARBA00022723"/>
    </source>
</evidence>
<protein>
    <submittedName>
        <fullName evidence="8">(thale cress) hypothetical protein</fullName>
    </submittedName>
</protein>
<dbReference type="PANTHER" id="PTHR45811:SF85">
    <property type="entry name" value="COPPER TRANSPORT PROTEIN FAMILY"/>
    <property type="match status" value="1"/>
</dbReference>
<dbReference type="Pfam" id="PF00403">
    <property type="entry name" value="HMA"/>
    <property type="match status" value="1"/>
</dbReference>
<keyword evidence="2" id="KW-0479">Metal-binding</keyword>
<evidence type="ECO:0000256" key="4">
    <source>
        <dbReference type="ARBA" id="ARBA00023289"/>
    </source>
</evidence>
<dbReference type="EMBL" id="LR881466">
    <property type="protein sequence ID" value="CAD5316212.1"/>
    <property type="molecule type" value="Genomic_DNA"/>
</dbReference>